<proteinExistence type="predicted"/>
<dbReference type="EMBL" id="VOPY01000002">
    <property type="protein sequence ID" value="TXC69160.1"/>
    <property type="molecule type" value="Genomic_DNA"/>
</dbReference>
<accession>A0A5C6U9M1</accession>
<keyword evidence="3" id="KW-1185">Reference proteome</keyword>
<dbReference type="RefSeq" id="WP_147123114.1">
    <property type="nucleotide sequence ID" value="NZ_VOPY01000002.1"/>
</dbReference>
<dbReference type="OrthoDB" id="194599at2"/>
<organism evidence="2 3">
    <name type="scientific">Flavisphingopyxis soli</name>
    <dbReference type="NCBI Taxonomy" id="2601267"/>
    <lineage>
        <taxon>Bacteria</taxon>
        <taxon>Pseudomonadati</taxon>
        <taxon>Pseudomonadota</taxon>
        <taxon>Alphaproteobacteria</taxon>
        <taxon>Sphingomonadales</taxon>
        <taxon>Sphingopyxidaceae</taxon>
        <taxon>Flavisphingopyxis</taxon>
    </lineage>
</organism>
<dbReference type="InterPro" id="IPR001845">
    <property type="entry name" value="HTH_ArsR_DNA-bd_dom"/>
</dbReference>
<dbReference type="InterPro" id="IPR036390">
    <property type="entry name" value="WH_DNA-bd_sf"/>
</dbReference>
<gene>
    <name evidence="2" type="ORF">FSZ31_09575</name>
</gene>
<dbReference type="Proteomes" id="UP000321129">
    <property type="component" value="Unassembled WGS sequence"/>
</dbReference>
<dbReference type="InterPro" id="IPR036388">
    <property type="entry name" value="WH-like_DNA-bd_sf"/>
</dbReference>
<reference evidence="2 3" key="1">
    <citation type="submission" date="2019-08" db="EMBL/GenBank/DDBJ databases">
        <title>Sphingorhabdus soil sp. nov., isolated from arctic soil.</title>
        <authorList>
            <person name="Liu Y."/>
        </authorList>
    </citation>
    <scope>NUCLEOTIDE SEQUENCE [LARGE SCALE GENOMIC DNA]</scope>
    <source>
        <strain evidence="2 3">D-2Q-5-6</strain>
    </source>
</reference>
<evidence type="ECO:0000313" key="3">
    <source>
        <dbReference type="Proteomes" id="UP000321129"/>
    </source>
</evidence>
<evidence type="ECO:0000313" key="2">
    <source>
        <dbReference type="EMBL" id="TXC69160.1"/>
    </source>
</evidence>
<feature type="domain" description="HTH arsR-type" evidence="1">
    <location>
        <begin position="9"/>
        <end position="103"/>
    </location>
</feature>
<dbReference type="NCBIfam" id="NF033788">
    <property type="entry name" value="HTH_metalloreg"/>
    <property type="match status" value="1"/>
</dbReference>
<dbReference type="Pfam" id="PF01022">
    <property type="entry name" value="HTH_5"/>
    <property type="match status" value="1"/>
</dbReference>
<name>A0A5C6U9M1_9SPHN</name>
<dbReference type="GO" id="GO:0003700">
    <property type="term" value="F:DNA-binding transcription factor activity"/>
    <property type="evidence" value="ECO:0007669"/>
    <property type="project" value="InterPro"/>
</dbReference>
<dbReference type="Gene3D" id="1.10.10.10">
    <property type="entry name" value="Winged helix-like DNA-binding domain superfamily/Winged helix DNA-binding domain"/>
    <property type="match status" value="1"/>
</dbReference>
<sequence>MSVSDPINALRDNAPHVAARLRLLAHADRLAMLCRMTVGEVSVSGLVDLTRLAQSGVSQHLAMLREADAVAARALAQVRHYHIVEPRCFPGLSEAVTLAHRTWFPRLAVVSGSLITAFASGRFVWENAAAIEHLMDEVRPVSTAMTRKGRDR</sequence>
<dbReference type="PROSITE" id="PS50987">
    <property type="entry name" value="HTH_ARSR_2"/>
    <property type="match status" value="1"/>
</dbReference>
<evidence type="ECO:0000259" key="1">
    <source>
        <dbReference type="PROSITE" id="PS50987"/>
    </source>
</evidence>
<protein>
    <submittedName>
        <fullName evidence="2">Metalloregulator ArsR/SmtB family transcription factor</fullName>
    </submittedName>
</protein>
<dbReference type="SMART" id="SM00418">
    <property type="entry name" value="HTH_ARSR"/>
    <property type="match status" value="1"/>
</dbReference>
<comment type="caution">
    <text evidence="2">The sequence shown here is derived from an EMBL/GenBank/DDBJ whole genome shotgun (WGS) entry which is preliminary data.</text>
</comment>
<dbReference type="AlphaFoldDB" id="A0A5C6U9M1"/>
<dbReference type="SUPFAM" id="SSF46785">
    <property type="entry name" value="Winged helix' DNA-binding domain"/>
    <property type="match status" value="1"/>
</dbReference>